<comment type="function">
    <text evidence="10">Component of the ESCRT-II complex (endosomal sorting complex required for transport II), which is required for multivesicular body (MVB) formation and sorting of endosomal cargo proteins into MVBs.</text>
</comment>
<evidence type="ECO:0000313" key="15">
    <source>
        <dbReference type="Proteomes" id="UP000646827"/>
    </source>
</evidence>
<evidence type="ECO:0000256" key="10">
    <source>
        <dbReference type="RuleBase" id="RU367095"/>
    </source>
</evidence>
<dbReference type="GO" id="GO:0043130">
    <property type="term" value="F:ubiquitin binding"/>
    <property type="evidence" value="ECO:0007669"/>
    <property type="project" value="UniProtKB-UniRule"/>
</dbReference>
<organism evidence="14 15">
    <name type="scientific">Circinella minor</name>
    <dbReference type="NCBI Taxonomy" id="1195481"/>
    <lineage>
        <taxon>Eukaryota</taxon>
        <taxon>Fungi</taxon>
        <taxon>Fungi incertae sedis</taxon>
        <taxon>Mucoromycota</taxon>
        <taxon>Mucoromycotina</taxon>
        <taxon>Mucoromycetes</taxon>
        <taxon>Mucorales</taxon>
        <taxon>Lichtheimiaceae</taxon>
        <taxon>Circinella</taxon>
    </lineage>
</organism>
<dbReference type="InterPro" id="IPR037855">
    <property type="entry name" value="Vps36"/>
</dbReference>
<dbReference type="PROSITE" id="PS01358">
    <property type="entry name" value="ZF_RANBP2_1"/>
    <property type="match status" value="1"/>
</dbReference>
<dbReference type="Gene3D" id="1.10.10.10">
    <property type="entry name" value="Winged helix-like DNA-binding domain superfamily/Winged helix DNA-binding domain"/>
    <property type="match status" value="2"/>
</dbReference>
<name>A0A8H7VGZ9_9FUNG</name>
<dbReference type="Pfam" id="PF11605">
    <property type="entry name" value="Vps36_ESCRT-II"/>
    <property type="match status" value="1"/>
</dbReference>
<evidence type="ECO:0000256" key="7">
    <source>
        <dbReference type="ARBA" id="ARBA00022927"/>
    </source>
</evidence>
<dbReference type="OrthoDB" id="271448at2759"/>
<comment type="subcellular location">
    <subcellularLocation>
        <location evidence="10">Cytoplasm</location>
    </subcellularLocation>
    <subcellularLocation>
        <location evidence="10">Endosome</location>
    </subcellularLocation>
</comment>
<dbReference type="PROSITE" id="PS50199">
    <property type="entry name" value="ZF_RANBP2_2"/>
    <property type="match status" value="1"/>
</dbReference>
<dbReference type="GO" id="GO:0031902">
    <property type="term" value="C:late endosome membrane"/>
    <property type="evidence" value="ECO:0007669"/>
    <property type="project" value="UniProtKB-UniRule"/>
</dbReference>
<keyword evidence="4 10" id="KW-0967">Endosome</keyword>
<evidence type="ECO:0000256" key="3">
    <source>
        <dbReference type="ARBA" id="ARBA00022723"/>
    </source>
</evidence>
<comment type="subunit">
    <text evidence="10">Component of the endosomal sorting complex required for transport II (ESCRT-II).</text>
</comment>
<dbReference type="InterPro" id="IPR001876">
    <property type="entry name" value="Znf_RanBP2"/>
</dbReference>
<dbReference type="PANTHER" id="PTHR13128:SF12">
    <property type="entry name" value="VACUOLAR PROTEIN-SORTING-ASSOCIATED PROTEIN 36"/>
    <property type="match status" value="1"/>
</dbReference>
<sequence length="511" mass="56661">MKYFERTDLSSSRRPVLQSNESLIIQQGNVGLYERKNKIEDYQDGVCYLTSHRIIYVDNTHPSERAVELSLCNVKDVESYVSSKFLFCVIVTQGGFFKASPKIILHLENTISSPARKSLPQMTLPTWVCSICSFSNAGTLEKCQLCGVKRPNDVAATSNSTPNTPTTPSSQQENSDGSNNNNDGISCRACTFINHPSMVQCEMCGTDLSGIAPSPTISTPSSLSESFTTMQLDDDAHVRLAFRHGGQPGFLNKLKDVLGAKAWDKPIESPVERPSSSKTRGVGISAIQGRIEKNSMEASETMTDAFQDLDRLMAKATEMVTLAESISQKMNRDTNNTDGNLSTLRTYLLNLGISDPVTRGSAGSIYHQELARELAEFLSKILNEQDSMKSLTDLYCIFNRVRGVALISPEDLYKAAQQFEELKLPFRLRKFPSGLLVIQSQYMDDDRAARRILQHVKQQGGHITALRLAEIENLALALATEQLLITEQKGLICRDEGPTGLTYYENLFLLL</sequence>
<reference evidence="14 15" key="1">
    <citation type="submission" date="2020-12" db="EMBL/GenBank/DDBJ databases">
        <title>Metabolic potential, ecology and presence of endohyphal bacteria is reflected in genomic diversity of Mucoromycotina.</title>
        <authorList>
            <person name="Muszewska A."/>
            <person name="Okrasinska A."/>
            <person name="Steczkiewicz K."/>
            <person name="Drgas O."/>
            <person name="Orlowska M."/>
            <person name="Perlinska-Lenart U."/>
            <person name="Aleksandrzak-Piekarczyk T."/>
            <person name="Szatraj K."/>
            <person name="Zielenkiewicz U."/>
            <person name="Pilsyk S."/>
            <person name="Malc E."/>
            <person name="Mieczkowski P."/>
            <person name="Kruszewska J.S."/>
            <person name="Biernat P."/>
            <person name="Pawlowska J."/>
        </authorList>
    </citation>
    <scope>NUCLEOTIDE SEQUENCE [LARGE SCALE GENOMIC DNA]</scope>
    <source>
        <strain evidence="14 15">CBS 142.35</strain>
    </source>
</reference>
<feature type="domain" description="RanBP2-type" evidence="12">
    <location>
        <begin position="123"/>
        <end position="152"/>
    </location>
</feature>
<keyword evidence="7 10" id="KW-0653">Protein transport</keyword>
<dbReference type="GO" id="GO:0032266">
    <property type="term" value="F:phosphatidylinositol-3-phosphate binding"/>
    <property type="evidence" value="ECO:0007669"/>
    <property type="project" value="UniProtKB-UniRule"/>
</dbReference>
<dbReference type="FunFam" id="1.10.10.10:FF:000165">
    <property type="entry name" value="Vacuolar protein sorting protein (Vps36)"/>
    <property type="match status" value="1"/>
</dbReference>
<dbReference type="InterPro" id="IPR040608">
    <property type="entry name" value="Snf8/Vps36"/>
</dbReference>
<feature type="domain" description="GLUE N-terminal" evidence="13">
    <location>
        <begin position="7"/>
        <end position="270"/>
    </location>
</feature>
<evidence type="ECO:0000256" key="8">
    <source>
        <dbReference type="ARBA" id="ARBA00023054"/>
    </source>
</evidence>
<evidence type="ECO:0000256" key="9">
    <source>
        <dbReference type="PROSITE-ProRule" id="PRU00322"/>
    </source>
</evidence>
<dbReference type="SUPFAM" id="SSF50729">
    <property type="entry name" value="PH domain-like"/>
    <property type="match status" value="2"/>
</dbReference>
<dbReference type="Proteomes" id="UP000646827">
    <property type="component" value="Unassembled WGS sequence"/>
</dbReference>
<dbReference type="Gene3D" id="2.30.29.30">
    <property type="entry name" value="Pleckstrin-homology domain (PH domain)/Phosphotyrosine-binding domain (PTB)"/>
    <property type="match status" value="1"/>
</dbReference>
<dbReference type="InterPro" id="IPR011993">
    <property type="entry name" value="PH-like_dom_sf"/>
</dbReference>
<dbReference type="SMART" id="SM00547">
    <property type="entry name" value="ZnF_RBZ"/>
    <property type="match status" value="2"/>
</dbReference>
<keyword evidence="2 10" id="KW-0813">Transport</keyword>
<evidence type="ECO:0000256" key="1">
    <source>
        <dbReference type="ARBA" id="ARBA00009697"/>
    </source>
</evidence>
<protein>
    <recommendedName>
        <fullName evidence="10">Vacuolar protein-sorting-associated protein 36</fullName>
    </recommendedName>
    <alternativeName>
        <fullName evidence="10">ESCRT-II complex subunit VPS36</fullName>
    </alternativeName>
</protein>
<dbReference type="Gene3D" id="2.30.30.380">
    <property type="entry name" value="Zn-finger domain of Sec23/24"/>
    <property type="match status" value="2"/>
</dbReference>
<gene>
    <name evidence="14" type="ORF">INT45_008300</name>
</gene>
<dbReference type="SUPFAM" id="SSF46785">
    <property type="entry name" value="Winged helix' DNA-binding domain"/>
    <property type="match status" value="1"/>
</dbReference>
<dbReference type="AlphaFoldDB" id="A0A8H7VGZ9"/>
<evidence type="ECO:0000256" key="2">
    <source>
        <dbReference type="ARBA" id="ARBA00022448"/>
    </source>
</evidence>
<dbReference type="InterPro" id="IPR036390">
    <property type="entry name" value="WH_DNA-bd_sf"/>
</dbReference>
<evidence type="ECO:0000259" key="12">
    <source>
        <dbReference type="PROSITE" id="PS50199"/>
    </source>
</evidence>
<keyword evidence="6" id="KW-0862">Zinc</keyword>
<comment type="caution">
    <text evidence="14">The sequence shown here is derived from an EMBL/GenBank/DDBJ whole genome shotgun (WGS) entry which is preliminary data.</text>
</comment>
<keyword evidence="5 9" id="KW-0863">Zinc-finger</keyword>
<feature type="region of interest" description="Disordered" evidence="11">
    <location>
        <begin position="155"/>
        <end position="180"/>
    </location>
</feature>
<evidence type="ECO:0000256" key="6">
    <source>
        <dbReference type="ARBA" id="ARBA00022833"/>
    </source>
</evidence>
<evidence type="ECO:0000256" key="11">
    <source>
        <dbReference type="SAM" id="MobiDB-lite"/>
    </source>
</evidence>
<comment type="similarity">
    <text evidence="1 10">Belongs to the VPS36 family.</text>
</comment>
<dbReference type="PROSITE" id="PS51495">
    <property type="entry name" value="GLUE"/>
    <property type="match status" value="1"/>
</dbReference>
<dbReference type="GO" id="GO:0043328">
    <property type="term" value="P:protein transport to vacuole involved in ubiquitin-dependent protein catabolic process via the multivesicular body sorting pathway"/>
    <property type="evidence" value="ECO:0007669"/>
    <property type="project" value="UniProtKB-UniRule"/>
</dbReference>
<dbReference type="Gene3D" id="6.10.140.260">
    <property type="match status" value="1"/>
</dbReference>
<evidence type="ECO:0000313" key="14">
    <source>
        <dbReference type="EMBL" id="KAG2222636.1"/>
    </source>
</evidence>
<dbReference type="EMBL" id="JAEPRB010000078">
    <property type="protein sequence ID" value="KAG2222636.1"/>
    <property type="molecule type" value="Genomic_DNA"/>
</dbReference>
<dbReference type="GO" id="GO:0000814">
    <property type="term" value="C:ESCRT II complex"/>
    <property type="evidence" value="ECO:0007669"/>
    <property type="project" value="UniProtKB-UniRule"/>
</dbReference>
<dbReference type="InterPro" id="IPR036388">
    <property type="entry name" value="WH-like_DNA-bd_sf"/>
</dbReference>
<dbReference type="Pfam" id="PF04157">
    <property type="entry name" value="EAP30"/>
    <property type="match status" value="1"/>
</dbReference>
<dbReference type="InterPro" id="IPR021648">
    <property type="entry name" value="GLUE_dom"/>
</dbReference>
<feature type="compositionally biased region" description="Low complexity" evidence="11">
    <location>
        <begin position="157"/>
        <end position="180"/>
    </location>
</feature>
<keyword evidence="15" id="KW-1185">Reference proteome</keyword>
<evidence type="ECO:0000256" key="4">
    <source>
        <dbReference type="ARBA" id="ARBA00022753"/>
    </source>
</evidence>
<evidence type="ECO:0000259" key="13">
    <source>
        <dbReference type="PROSITE" id="PS51495"/>
    </source>
</evidence>
<keyword evidence="8" id="KW-0175">Coiled coil</keyword>
<dbReference type="PANTHER" id="PTHR13128">
    <property type="entry name" value="VACUOLAR PROTEIN-SORTING-ASSOCIATED PROTEIN 36"/>
    <property type="match status" value="1"/>
</dbReference>
<dbReference type="GO" id="GO:0008270">
    <property type="term" value="F:zinc ion binding"/>
    <property type="evidence" value="ECO:0007669"/>
    <property type="project" value="UniProtKB-KW"/>
</dbReference>
<proteinExistence type="inferred from homology"/>
<evidence type="ECO:0000256" key="5">
    <source>
        <dbReference type="ARBA" id="ARBA00022771"/>
    </source>
</evidence>
<accession>A0A8H7VGZ9</accession>
<keyword evidence="3" id="KW-0479">Metal-binding</keyword>
<keyword evidence="10" id="KW-0963">Cytoplasm</keyword>